<organism evidence="2 3">
    <name type="scientific">Laetiporus sulphureus 93-53</name>
    <dbReference type="NCBI Taxonomy" id="1314785"/>
    <lineage>
        <taxon>Eukaryota</taxon>
        <taxon>Fungi</taxon>
        <taxon>Dikarya</taxon>
        <taxon>Basidiomycota</taxon>
        <taxon>Agaricomycotina</taxon>
        <taxon>Agaricomycetes</taxon>
        <taxon>Polyporales</taxon>
        <taxon>Laetiporus</taxon>
    </lineage>
</organism>
<reference evidence="2 3" key="1">
    <citation type="journal article" date="2016" name="Mol. Biol. Evol.">
        <title>Comparative Genomics of Early-Diverging Mushroom-Forming Fungi Provides Insights into the Origins of Lignocellulose Decay Capabilities.</title>
        <authorList>
            <person name="Nagy L.G."/>
            <person name="Riley R."/>
            <person name="Tritt A."/>
            <person name="Adam C."/>
            <person name="Daum C."/>
            <person name="Floudas D."/>
            <person name="Sun H."/>
            <person name="Yadav J.S."/>
            <person name="Pangilinan J."/>
            <person name="Larsson K.H."/>
            <person name="Matsuura K."/>
            <person name="Barry K."/>
            <person name="Labutti K."/>
            <person name="Kuo R."/>
            <person name="Ohm R.A."/>
            <person name="Bhattacharya S.S."/>
            <person name="Shirouzu T."/>
            <person name="Yoshinaga Y."/>
            <person name="Martin F.M."/>
            <person name="Grigoriev I.V."/>
            <person name="Hibbett D.S."/>
        </authorList>
    </citation>
    <scope>NUCLEOTIDE SEQUENCE [LARGE SCALE GENOMIC DNA]</scope>
    <source>
        <strain evidence="2 3">93-53</strain>
    </source>
</reference>
<evidence type="ECO:0000256" key="1">
    <source>
        <dbReference type="SAM" id="MobiDB-lite"/>
    </source>
</evidence>
<dbReference type="AlphaFoldDB" id="A0A165EB18"/>
<protein>
    <submittedName>
        <fullName evidence="2">Uncharacterized protein</fullName>
    </submittedName>
</protein>
<dbReference type="InParanoid" id="A0A165EB18"/>
<dbReference type="EMBL" id="KV427623">
    <property type="protein sequence ID" value="KZT06632.1"/>
    <property type="molecule type" value="Genomic_DNA"/>
</dbReference>
<accession>A0A165EB18</accession>
<name>A0A165EB18_9APHY</name>
<gene>
    <name evidence="2" type="ORF">LAESUDRAFT_725725</name>
</gene>
<dbReference type="RefSeq" id="XP_040764372.1">
    <property type="nucleotide sequence ID" value="XM_040908878.1"/>
</dbReference>
<feature type="region of interest" description="Disordered" evidence="1">
    <location>
        <begin position="1"/>
        <end position="35"/>
    </location>
</feature>
<feature type="compositionally biased region" description="Basic and acidic residues" evidence="1">
    <location>
        <begin position="7"/>
        <end position="17"/>
    </location>
</feature>
<sequence length="66" mass="7067">MSTASDMRIKGESDSGMKRSSGREWLSQKSNDGAPALNRFVDAVPCGREMVAVHSISGALGEVERL</sequence>
<evidence type="ECO:0000313" key="3">
    <source>
        <dbReference type="Proteomes" id="UP000076871"/>
    </source>
</evidence>
<dbReference type="Proteomes" id="UP000076871">
    <property type="component" value="Unassembled WGS sequence"/>
</dbReference>
<keyword evidence="3" id="KW-1185">Reference proteome</keyword>
<proteinExistence type="predicted"/>
<evidence type="ECO:0000313" key="2">
    <source>
        <dbReference type="EMBL" id="KZT06632.1"/>
    </source>
</evidence>
<dbReference type="GeneID" id="63825907"/>